<dbReference type="AlphaFoldDB" id="A0A934ULX0"/>
<dbReference type="Proteomes" id="UP000613193">
    <property type="component" value="Unassembled WGS sequence"/>
</dbReference>
<dbReference type="RefSeq" id="WP_200063943.1">
    <property type="nucleotide sequence ID" value="NZ_JAEHFW010000001.1"/>
</dbReference>
<reference evidence="2" key="1">
    <citation type="submission" date="2020-12" db="EMBL/GenBank/DDBJ databases">
        <title>Bacterial novel species Mucilaginibacter sp. SD-g isolated from soil.</title>
        <authorList>
            <person name="Jung H.-Y."/>
        </authorList>
    </citation>
    <scope>NUCLEOTIDE SEQUENCE</scope>
    <source>
        <strain evidence="2">SD-g</strain>
    </source>
</reference>
<feature type="domain" description="MnmC-like methyltransferase" evidence="1">
    <location>
        <begin position="154"/>
        <end position="232"/>
    </location>
</feature>
<keyword evidence="3" id="KW-1185">Reference proteome</keyword>
<dbReference type="SUPFAM" id="SSF53335">
    <property type="entry name" value="S-adenosyl-L-methionine-dependent methyltransferases"/>
    <property type="match status" value="1"/>
</dbReference>
<protein>
    <submittedName>
        <fullName evidence="2">tRNA (5-methylaminomethyl-2-thiouridine)(34)-methyltransferase MnmD</fullName>
    </submittedName>
</protein>
<dbReference type="GO" id="GO:0004808">
    <property type="term" value="F:tRNA (5-methylaminomethyl-2-thiouridylate)(34)-methyltransferase activity"/>
    <property type="evidence" value="ECO:0007669"/>
    <property type="project" value="InterPro"/>
</dbReference>
<evidence type="ECO:0000259" key="1">
    <source>
        <dbReference type="Pfam" id="PF05430"/>
    </source>
</evidence>
<comment type="caution">
    <text evidence="2">The sequence shown here is derived from an EMBL/GenBank/DDBJ whole genome shotgun (WGS) entry which is preliminary data.</text>
</comment>
<accession>A0A934ULX0</accession>
<dbReference type="InterPro" id="IPR029063">
    <property type="entry name" value="SAM-dependent_MTases_sf"/>
</dbReference>
<dbReference type="PANTHER" id="PTHR39963">
    <property type="entry name" value="SLL0983 PROTEIN"/>
    <property type="match status" value="1"/>
</dbReference>
<dbReference type="GO" id="GO:0016645">
    <property type="term" value="F:oxidoreductase activity, acting on the CH-NH group of donors"/>
    <property type="evidence" value="ECO:0007669"/>
    <property type="project" value="InterPro"/>
</dbReference>
<evidence type="ECO:0000313" key="3">
    <source>
        <dbReference type="Proteomes" id="UP000613193"/>
    </source>
</evidence>
<name>A0A934ULX0_9SPHI</name>
<dbReference type="Pfam" id="PF05430">
    <property type="entry name" value="Methyltransf_30"/>
    <property type="match status" value="1"/>
</dbReference>
<dbReference type="PANTHER" id="PTHR39963:SF1">
    <property type="entry name" value="MNMC-LIKE METHYLTRANSFERASE DOMAIN-CONTAINING PROTEIN"/>
    <property type="match status" value="1"/>
</dbReference>
<dbReference type="InterPro" id="IPR008471">
    <property type="entry name" value="MnmC-like_methylTransf"/>
</dbReference>
<dbReference type="NCBIfam" id="NF033855">
    <property type="entry name" value="tRNA_MNMC2"/>
    <property type="match status" value="1"/>
</dbReference>
<gene>
    <name evidence="2" type="primary">mnmD</name>
    <name evidence="2" type="ORF">I5M19_03175</name>
</gene>
<dbReference type="InterPro" id="IPR047785">
    <property type="entry name" value="tRNA_MNMC2"/>
</dbReference>
<evidence type="ECO:0000313" key="2">
    <source>
        <dbReference type="EMBL" id="MBK0378291.1"/>
    </source>
</evidence>
<dbReference type="EMBL" id="JAEHFW010000001">
    <property type="protein sequence ID" value="MBK0378291.1"/>
    <property type="molecule type" value="Genomic_DNA"/>
</dbReference>
<proteinExistence type="predicted"/>
<organism evidence="2 3">
    <name type="scientific">Mucilaginibacter segetis</name>
    <dbReference type="NCBI Taxonomy" id="2793071"/>
    <lineage>
        <taxon>Bacteria</taxon>
        <taxon>Pseudomonadati</taxon>
        <taxon>Bacteroidota</taxon>
        <taxon>Sphingobacteriia</taxon>
        <taxon>Sphingobacteriales</taxon>
        <taxon>Sphingobacteriaceae</taxon>
        <taxon>Mucilaginibacter</taxon>
    </lineage>
</organism>
<sequence>MGINKNTEHLQLIITADGSNTIYNSIVGENYHSRNGALQESKHVFVHSGLMHFINMQLSSISSIKVLEVGFGTGLNFLLTTDICTEKQIKMLYTGIEAYPLNNNLISNTGYEQYISKPVWDKFLSVYSLSLTKPVALNSFCDLEVIPVPLADFDTTESYDVIYFDAFASTRQPEMWDEKAITHTLAFLKPGGVFVTYAITGNLKRIIKTLGLKVEKVPGAPGKREMLRATKPLA</sequence>
<dbReference type="Gene3D" id="3.40.50.150">
    <property type="entry name" value="Vaccinia Virus protein VP39"/>
    <property type="match status" value="1"/>
</dbReference>